<dbReference type="PROSITE" id="PS00211">
    <property type="entry name" value="ABC_TRANSPORTER_1"/>
    <property type="match status" value="1"/>
</dbReference>
<keyword evidence="4 9" id="KW-0812">Transmembrane</keyword>
<evidence type="ECO:0000256" key="9">
    <source>
        <dbReference type="SAM" id="Phobius"/>
    </source>
</evidence>
<dbReference type="Gene3D" id="1.20.1560.10">
    <property type="entry name" value="ABC transporter type 1, transmembrane domain"/>
    <property type="match status" value="1"/>
</dbReference>
<keyword evidence="2" id="KW-0813">Transport</keyword>
<reference evidence="12" key="1">
    <citation type="submission" date="2020-04" db="EMBL/GenBank/DDBJ databases">
        <authorList>
            <person name="Zhang T."/>
        </authorList>
    </citation>
    <scope>NUCLEOTIDE SEQUENCE</scope>
    <source>
        <strain evidence="12">HKST-UBA10</strain>
    </source>
</reference>
<evidence type="ECO:0000256" key="2">
    <source>
        <dbReference type="ARBA" id="ARBA00022448"/>
    </source>
</evidence>
<dbReference type="Gene3D" id="3.40.50.300">
    <property type="entry name" value="P-loop containing nucleotide triphosphate hydrolases"/>
    <property type="match status" value="1"/>
</dbReference>
<evidence type="ECO:0000259" key="11">
    <source>
        <dbReference type="PROSITE" id="PS50929"/>
    </source>
</evidence>
<feature type="transmembrane region" description="Helical" evidence="9">
    <location>
        <begin position="25"/>
        <end position="48"/>
    </location>
</feature>
<feature type="domain" description="ABC transmembrane type-1" evidence="11">
    <location>
        <begin position="1"/>
        <end position="168"/>
    </location>
</feature>
<dbReference type="InterPro" id="IPR027417">
    <property type="entry name" value="P-loop_NTPase"/>
</dbReference>
<dbReference type="EMBL" id="JAGQLG010000023">
    <property type="protein sequence ID" value="MCA9381903.1"/>
    <property type="molecule type" value="Genomic_DNA"/>
</dbReference>
<evidence type="ECO:0000313" key="13">
    <source>
        <dbReference type="Proteomes" id="UP000782843"/>
    </source>
</evidence>
<gene>
    <name evidence="12" type="ORF">KC660_00665</name>
</gene>
<evidence type="ECO:0000256" key="3">
    <source>
        <dbReference type="ARBA" id="ARBA00022475"/>
    </source>
</evidence>
<dbReference type="PANTHER" id="PTHR43394">
    <property type="entry name" value="ATP-DEPENDENT PERMEASE MDL1, MITOCHONDRIAL"/>
    <property type="match status" value="1"/>
</dbReference>
<feature type="domain" description="ABC transporter" evidence="10">
    <location>
        <begin position="201"/>
        <end position="436"/>
    </location>
</feature>
<name>A0A955L2Y5_9BACT</name>
<dbReference type="PROSITE" id="PS50893">
    <property type="entry name" value="ABC_TRANSPORTER_2"/>
    <property type="match status" value="1"/>
</dbReference>
<feature type="transmembrane region" description="Helical" evidence="9">
    <location>
        <begin position="145"/>
        <end position="166"/>
    </location>
</feature>
<evidence type="ECO:0000256" key="8">
    <source>
        <dbReference type="ARBA" id="ARBA00023136"/>
    </source>
</evidence>
<evidence type="ECO:0000256" key="7">
    <source>
        <dbReference type="ARBA" id="ARBA00022989"/>
    </source>
</evidence>
<dbReference type="InterPro" id="IPR036640">
    <property type="entry name" value="ABC1_TM_sf"/>
</dbReference>
<keyword evidence="8 9" id="KW-0472">Membrane</keyword>
<dbReference type="Pfam" id="PF00005">
    <property type="entry name" value="ABC_tran"/>
    <property type="match status" value="1"/>
</dbReference>
<keyword evidence="7 9" id="KW-1133">Transmembrane helix</keyword>
<keyword evidence="3" id="KW-1003">Cell membrane</keyword>
<evidence type="ECO:0000256" key="6">
    <source>
        <dbReference type="ARBA" id="ARBA00022840"/>
    </source>
</evidence>
<dbReference type="GO" id="GO:0015421">
    <property type="term" value="F:ABC-type oligopeptide transporter activity"/>
    <property type="evidence" value="ECO:0007669"/>
    <property type="project" value="TreeGrafter"/>
</dbReference>
<evidence type="ECO:0000313" key="12">
    <source>
        <dbReference type="EMBL" id="MCA9381903.1"/>
    </source>
</evidence>
<proteinExistence type="predicted"/>
<evidence type="ECO:0000256" key="1">
    <source>
        <dbReference type="ARBA" id="ARBA00004651"/>
    </source>
</evidence>
<dbReference type="PROSITE" id="PS50929">
    <property type="entry name" value="ABC_TM1F"/>
    <property type="match status" value="1"/>
</dbReference>
<feature type="transmembrane region" description="Helical" evidence="9">
    <location>
        <begin position="112"/>
        <end position="133"/>
    </location>
</feature>
<feature type="non-terminal residue" evidence="12">
    <location>
        <position position="1"/>
    </location>
</feature>
<dbReference type="SMART" id="SM00382">
    <property type="entry name" value="AAA"/>
    <property type="match status" value="1"/>
</dbReference>
<dbReference type="InterPro" id="IPR003593">
    <property type="entry name" value="AAA+_ATPase"/>
</dbReference>
<sequence>INAAITSIVLIIGSVIMMFKINPSLAVKVVLIFPIVVFSFVFIIRKLVTQFGLAQKARDMLNRSINENIMASMLVRVFVSEDVEQEKFDERNIYAKSVSLSIVRIFSLRVPLINIANYAAIIIVIWFGGNLIAKGTFSDGELLAFYQYTQTFIFPLFILGFIGNSIGQTVVSSKRIEAVMDAPVEFKDGKKNLKEFNTLELVDTNLEFNEQNKKQTVLESISLKVEKRQKVGILGMTGSGKSMILQLILRFFEPTSGTIKINGTDLSKYQIQSVRSKIGLVFQENFIFSGTVKENLVFGNDEITDEEMIKAAQIAEVAEFVEKMPAKYDEIIGERGINLSGGQKQRLTIARALLGKPEILILDDSTSKLDSTTEQKIFENIKKEYPDLTIIIVAQKISSVKNSDRIYVIDEGRIEGEGTHEELKKSSFIYKEIELAQSNLADEGS</sequence>
<comment type="subcellular location">
    <subcellularLocation>
        <location evidence="1">Cell membrane</location>
        <topology evidence="1">Multi-pass membrane protein</topology>
    </subcellularLocation>
</comment>
<dbReference type="FunFam" id="3.40.50.300:FF:000221">
    <property type="entry name" value="Multidrug ABC transporter ATP-binding protein"/>
    <property type="match status" value="1"/>
</dbReference>
<keyword evidence="6 12" id="KW-0067">ATP-binding</keyword>
<dbReference type="PANTHER" id="PTHR43394:SF1">
    <property type="entry name" value="ATP-BINDING CASSETTE SUB-FAMILY B MEMBER 10, MITOCHONDRIAL"/>
    <property type="match status" value="1"/>
</dbReference>
<evidence type="ECO:0000259" key="10">
    <source>
        <dbReference type="PROSITE" id="PS50893"/>
    </source>
</evidence>
<accession>A0A955L2Y5</accession>
<organism evidence="12 13">
    <name type="scientific">Candidatus Dojkabacteria bacterium</name>
    <dbReference type="NCBI Taxonomy" id="2099670"/>
    <lineage>
        <taxon>Bacteria</taxon>
        <taxon>Candidatus Dojkabacteria</taxon>
    </lineage>
</organism>
<evidence type="ECO:0000256" key="5">
    <source>
        <dbReference type="ARBA" id="ARBA00022741"/>
    </source>
</evidence>
<dbReference type="AlphaFoldDB" id="A0A955L2Y5"/>
<dbReference type="Pfam" id="PF00664">
    <property type="entry name" value="ABC_membrane"/>
    <property type="match status" value="1"/>
</dbReference>
<comment type="caution">
    <text evidence="12">The sequence shown here is derived from an EMBL/GenBank/DDBJ whole genome shotgun (WGS) entry which is preliminary data.</text>
</comment>
<dbReference type="InterPro" id="IPR003439">
    <property type="entry name" value="ABC_transporter-like_ATP-bd"/>
</dbReference>
<reference evidence="12" key="2">
    <citation type="journal article" date="2021" name="Microbiome">
        <title>Successional dynamics and alternative stable states in a saline activated sludge microbial community over 9 years.</title>
        <authorList>
            <person name="Wang Y."/>
            <person name="Ye J."/>
            <person name="Ju F."/>
            <person name="Liu L."/>
            <person name="Boyd J.A."/>
            <person name="Deng Y."/>
            <person name="Parks D.H."/>
            <person name="Jiang X."/>
            <person name="Yin X."/>
            <person name="Woodcroft B.J."/>
            <person name="Tyson G.W."/>
            <person name="Hugenholtz P."/>
            <person name="Polz M.F."/>
            <person name="Zhang T."/>
        </authorList>
    </citation>
    <scope>NUCLEOTIDE SEQUENCE</scope>
    <source>
        <strain evidence="12">HKST-UBA10</strain>
    </source>
</reference>
<dbReference type="Proteomes" id="UP000782843">
    <property type="component" value="Unassembled WGS sequence"/>
</dbReference>
<evidence type="ECO:0000256" key="4">
    <source>
        <dbReference type="ARBA" id="ARBA00022692"/>
    </source>
</evidence>
<dbReference type="InterPro" id="IPR011527">
    <property type="entry name" value="ABC1_TM_dom"/>
</dbReference>
<dbReference type="InterPro" id="IPR039421">
    <property type="entry name" value="Type_1_exporter"/>
</dbReference>
<dbReference type="SUPFAM" id="SSF52540">
    <property type="entry name" value="P-loop containing nucleoside triphosphate hydrolases"/>
    <property type="match status" value="1"/>
</dbReference>
<dbReference type="SUPFAM" id="SSF90123">
    <property type="entry name" value="ABC transporter transmembrane region"/>
    <property type="match status" value="1"/>
</dbReference>
<dbReference type="GO" id="GO:0005524">
    <property type="term" value="F:ATP binding"/>
    <property type="evidence" value="ECO:0007669"/>
    <property type="project" value="UniProtKB-KW"/>
</dbReference>
<dbReference type="GO" id="GO:0016887">
    <property type="term" value="F:ATP hydrolysis activity"/>
    <property type="evidence" value="ECO:0007669"/>
    <property type="project" value="InterPro"/>
</dbReference>
<keyword evidence="5" id="KW-0547">Nucleotide-binding</keyword>
<dbReference type="InterPro" id="IPR017871">
    <property type="entry name" value="ABC_transporter-like_CS"/>
</dbReference>
<protein>
    <submittedName>
        <fullName evidence="12">ABC transporter ATP-binding protein</fullName>
    </submittedName>
</protein>
<dbReference type="GO" id="GO:0005886">
    <property type="term" value="C:plasma membrane"/>
    <property type="evidence" value="ECO:0007669"/>
    <property type="project" value="UniProtKB-SubCell"/>
</dbReference>